<accession>A0A1Y2JF03</accession>
<evidence type="ECO:0008006" key="4">
    <source>
        <dbReference type="Google" id="ProtNLM"/>
    </source>
</evidence>
<reference evidence="2 3" key="1">
    <citation type="submission" date="2017-03" db="EMBL/GenBank/DDBJ databases">
        <title>Whole genome sequences of fourteen strains of Bradyrhizobium canariense and one strain of Bradyrhizobium japonicum isolated from Lupinus (Papilionoideae: Genisteae) species in Algeria.</title>
        <authorList>
            <person name="Crovadore J."/>
            <person name="Chekireb D."/>
            <person name="Brachmann A."/>
            <person name="Chablais R."/>
            <person name="Cochard B."/>
            <person name="Lefort F."/>
        </authorList>
    </citation>
    <scope>NUCLEOTIDE SEQUENCE [LARGE SCALE GENOMIC DNA]</scope>
    <source>
        <strain evidence="2 3">UBMA197</strain>
    </source>
</reference>
<organism evidence="2 3">
    <name type="scientific">Bradyrhizobium japonicum</name>
    <dbReference type="NCBI Taxonomy" id="375"/>
    <lineage>
        <taxon>Bacteria</taxon>
        <taxon>Pseudomonadati</taxon>
        <taxon>Pseudomonadota</taxon>
        <taxon>Alphaproteobacteria</taxon>
        <taxon>Hyphomicrobiales</taxon>
        <taxon>Nitrobacteraceae</taxon>
        <taxon>Bradyrhizobium</taxon>
    </lineage>
</organism>
<dbReference type="EMBL" id="NAFL01000275">
    <property type="protein sequence ID" value="OSJ26988.1"/>
    <property type="molecule type" value="Genomic_DNA"/>
</dbReference>
<dbReference type="GO" id="GO:0015074">
    <property type="term" value="P:DNA integration"/>
    <property type="evidence" value="ECO:0007669"/>
    <property type="project" value="InterPro"/>
</dbReference>
<dbReference type="AlphaFoldDB" id="A0A1Y2JF03"/>
<dbReference type="GO" id="GO:0006310">
    <property type="term" value="P:DNA recombination"/>
    <property type="evidence" value="ECO:0007669"/>
    <property type="project" value="UniProtKB-KW"/>
</dbReference>
<protein>
    <recommendedName>
        <fullName evidence="4">Tyr recombinase domain-containing protein</fullName>
    </recommendedName>
</protein>
<dbReference type="Gene3D" id="1.10.443.10">
    <property type="entry name" value="Intergrase catalytic core"/>
    <property type="match status" value="1"/>
</dbReference>
<keyword evidence="1" id="KW-0233">DNA recombination</keyword>
<dbReference type="Proteomes" id="UP000193335">
    <property type="component" value="Unassembled WGS sequence"/>
</dbReference>
<comment type="caution">
    <text evidence="2">The sequence shown here is derived from an EMBL/GenBank/DDBJ whole genome shotgun (WGS) entry which is preliminary data.</text>
</comment>
<proteinExistence type="predicted"/>
<gene>
    <name evidence="2" type="ORF">BSZ19_35110</name>
</gene>
<name>A0A1Y2JF03_BRAJP</name>
<dbReference type="SUPFAM" id="SSF56349">
    <property type="entry name" value="DNA breaking-rejoining enzymes"/>
    <property type="match status" value="1"/>
</dbReference>
<dbReference type="GO" id="GO:0003677">
    <property type="term" value="F:DNA binding"/>
    <property type="evidence" value="ECO:0007669"/>
    <property type="project" value="InterPro"/>
</dbReference>
<dbReference type="InterPro" id="IPR013762">
    <property type="entry name" value="Integrase-like_cat_sf"/>
</dbReference>
<evidence type="ECO:0000256" key="1">
    <source>
        <dbReference type="ARBA" id="ARBA00023172"/>
    </source>
</evidence>
<sequence length="434" mass="48633">MVDLDTAHKRFVKATTKIRVENDPNGVAAAKAIVIINNETEAYWRDLVAGRNADARRRYRLGVKRAQQLGFAYATHQEVAAHPQIGHLLDRIETLIKVGIDGPINRDALLGGTMRASAVLLSELIDQYMKLPKVLFSNKSGGLLGKSEKQIAVFRKHREKAVELLIAQIGDKDILAITVADANKFTDWYTNHVHVNQIGTDGPRKHIDVIRKMVRSICERDRLTYQDAWAQNPFPRHDGKRNGFSIEFVRDVILGPGALDGMAPADRDLLHVLIDTGARLSEICNLRKPYIHVGPRDNIPHVRIRASGRQLKSKNAARDVPLVGVALEAMRNRPDGWPQYRDNASAASKEINKWIKRLLPADVEITDSDDENKEGTCLYGLRHCLKDRLRAIRAEDEMKTAILGHDVGMTGKTPDYGRGFSIEAKFEVMARIAF</sequence>
<evidence type="ECO:0000313" key="2">
    <source>
        <dbReference type="EMBL" id="OSJ26988.1"/>
    </source>
</evidence>
<dbReference type="InterPro" id="IPR011010">
    <property type="entry name" value="DNA_brk_join_enz"/>
</dbReference>
<evidence type="ECO:0000313" key="3">
    <source>
        <dbReference type="Proteomes" id="UP000193335"/>
    </source>
</evidence>